<dbReference type="SUPFAM" id="SSF50249">
    <property type="entry name" value="Nucleic acid-binding proteins"/>
    <property type="match status" value="1"/>
</dbReference>
<evidence type="ECO:0000259" key="1">
    <source>
        <dbReference type="Pfam" id="PF01796"/>
    </source>
</evidence>
<reference evidence="2 3" key="1">
    <citation type="journal article" date="2014" name="BMC Genomics">
        <title>Genome based analysis of type-I polyketide synthase and nonribosomal peptide synthetase gene clusters in seven strains of five representative Nocardia species.</title>
        <authorList>
            <person name="Komaki H."/>
            <person name="Ichikawa N."/>
            <person name="Hosoyama A."/>
            <person name="Takahashi-Nakaguchi A."/>
            <person name="Matsuzawa T."/>
            <person name="Suzuki K."/>
            <person name="Fujita N."/>
            <person name="Gonoi T."/>
        </authorList>
    </citation>
    <scope>NUCLEOTIDE SEQUENCE [LARGE SCALE GENOMIC DNA]</scope>
    <source>
        <strain evidence="2 3">NBRC 15531</strain>
    </source>
</reference>
<dbReference type="OrthoDB" id="4578567at2"/>
<dbReference type="GeneID" id="91516945"/>
<dbReference type="Proteomes" id="UP000017048">
    <property type="component" value="Unassembled WGS sequence"/>
</dbReference>
<keyword evidence="3" id="KW-1185">Reference proteome</keyword>
<sequence>MTAISAEPALYEVDEDGVPRLFGLRDSDGFVSYPFQEYGSENNGDHGDRVRRIALAGRGTVTAVTDIHLAPNHRVGAPYTLASIVLDEGPMVRSVLIDGRDAGIDTRVRAVTVTLERDSVQVAELRFTPITQGDR</sequence>
<proteinExistence type="predicted"/>
<name>U5EAJ9_NOCAS</name>
<dbReference type="RefSeq" id="WP_019050602.1">
    <property type="nucleotide sequence ID" value="NZ_BAFO02000008.1"/>
</dbReference>
<dbReference type="InterPro" id="IPR012340">
    <property type="entry name" value="NA-bd_OB-fold"/>
</dbReference>
<dbReference type="Pfam" id="PF01796">
    <property type="entry name" value="OB_ChsH2_C"/>
    <property type="match status" value="1"/>
</dbReference>
<organism evidence="2 3">
    <name type="scientific">Nocardia asteroides NBRC 15531</name>
    <dbReference type="NCBI Taxonomy" id="1110697"/>
    <lineage>
        <taxon>Bacteria</taxon>
        <taxon>Bacillati</taxon>
        <taxon>Actinomycetota</taxon>
        <taxon>Actinomycetes</taxon>
        <taxon>Mycobacteriales</taxon>
        <taxon>Nocardiaceae</taxon>
        <taxon>Nocardia</taxon>
    </lineage>
</organism>
<feature type="domain" description="ChsH2 C-terminal OB-fold" evidence="1">
    <location>
        <begin position="54"/>
        <end position="112"/>
    </location>
</feature>
<dbReference type="AlphaFoldDB" id="U5EAJ9"/>
<evidence type="ECO:0000313" key="2">
    <source>
        <dbReference type="EMBL" id="GAD82159.1"/>
    </source>
</evidence>
<dbReference type="InterPro" id="IPR002878">
    <property type="entry name" value="ChsH2_C"/>
</dbReference>
<evidence type="ECO:0000313" key="3">
    <source>
        <dbReference type="Proteomes" id="UP000017048"/>
    </source>
</evidence>
<dbReference type="STRING" id="1824.SAMN05444423_105343"/>
<protein>
    <recommendedName>
        <fullName evidence="1">ChsH2 C-terminal OB-fold domain-containing protein</fullName>
    </recommendedName>
</protein>
<gene>
    <name evidence="2" type="ORF">NCAST_08_00300</name>
</gene>
<dbReference type="eggNOG" id="COG1545">
    <property type="taxonomic scope" value="Bacteria"/>
</dbReference>
<accession>U5EAJ9</accession>
<dbReference type="EMBL" id="BAFO02000008">
    <property type="protein sequence ID" value="GAD82159.1"/>
    <property type="molecule type" value="Genomic_DNA"/>
</dbReference>
<comment type="caution">
    <text evidence="2">The sequence shown here is derived from an EMBL/GenBank/DDBJ whole genome shotgun (WGS) entry which is preliminary data.</text>
</comment>